<keyword evidence="1" id="KW-0472">Membrane</keyword>
<evidence type="ECO:0000313" key="2">
    <source>
        <dbReference type="EMBL" id="HIV24486.1"/>
    </source>
</evidence>
<dbReference type="EMBL" id="DVOO01000006">
    <property type="protein sequence ID" value="HIV24486.1"/>
    <property type="molecule type" value="Genomic_DNA"/>
</dbReference>
<dbReference type="AlphaFoldDB" id="A0A9D1P1X3"/>
<organism evidence="2 3">
    <name type="scientific">Candidatus Scatomonas pullistercoris</name>
    <dbReference type="NCBI Taxonomy" id="2840920"/>
    <lineage>
        <taxon>Bacteria</taxon>
        <taxon>Bacillati</taxon>
        <taxon>Bacillota</taxon>
        <taxon>Clostridia</taxon>
        <taxon>Lachnospirales</taxon>
        <taxon>Lachnospiraceae</taxon>
        <taxon>Lachnospiraceae incertae sedis</taxon>
        <taxon>Candidatus Scatomonas</taxon>
    </lineage>
</organism>
<keyword evidence="1" id="KW-1133">Transmembrane helix</keyword>
<evidence type="ECO:0008006" key="4">
    <source>
        <dbReference type="Google" id="ProtNLM"/>
    </source>
</evidence>
<evidence type="ECO:0000313" key="3">
    <source>
        <dbReference type="Proteomes" id="UP000824169"/>
    </source>
</evidence>
<reference evidence="2" key="2">
    <citation type="journal article" date="2021" name="PeerJ">
        <title>Extensive microbial diversity within the chicken gut microbiome revealed by metagenomics and culture.</title>
        <authorList>
            <person name="Gilroy R."/>
            <person name="Ravi A."/>
            <person name="Getino M."/>
            <person name="Pursley I."/>
            <person name="Horton D.L."/>
            <person name="Alikhan N.F."/>
            <person name="Baker D."/>
            <person name="Gharbi K."/>
            <person name="Hall N."/>
            <person name="Watson M."/>
            <person name="Adriaenssens E.M."/>
            <person name="Foster-Nyarko E."/>
            <person name="Jarju S."/>
            <person name="Secka A."/>
            <person name="Antonio M."/>
            <person name="Oren A."/>
            <person name="Chaudhuri R.R."/>
            <person name="La Ragione R."/>
            <person name="Hildebrand F."/>
            <person name="Pallen M.J."/>
        </authorList>
    </citation>
    <scope>NUCLEOTIDE SEQUENCE</scope>
    <source>
        <strain evidence="2">CHK188-20938</strain>
    </source>
</reference>
<sequence>MFCNNCGRPLTGREKFCPGCGNPLPVNESGPRKKKRQKKTFILVLALLLSGGAAGFLSWYFLAGGGHVRSSAEAGERYQMASQISERVDEIIAPWLNENGMLEYDTARLEEAAAAVYDYALELVDNGEIADAAYCGEGASVSFFLHDGSTSVYLPPIQDAWSGGGEQGIITVNLTSGLENAGHENAGETISRSVSGFQSYDYDGDLTAAELQDILGALDEDQIRALFWRGHGGIYTEKNGEVVAALVLDEKMTPEKEALYAEDRQKPDDGGPPLLNVSGGNTYAVNYRFFDKYTTQVEGGLFFTGACYSGADGGRLAQALLDKGVDAYVGASDAINILYSNEVLSAAARNLTQMQNGCYTEIADALDQAVTAYEDSFGENVNFWGGRFVMGQQAPFRLVDPYLDVTLDWEEGALDTDQLSIHVMQVLEDGTTKPYSRRVGGSELDGGSFSIADVDPGGTYQIDINYGSWLLKTVTLELSDLTFENNAAYTEIALDAADLDIIPEDSGGTFLSDASVEVWAADDENGINGHIQEPVLSKNDAGEEVYRITLAPGTYTVRVTADGEEIQQTVTVKEDMVLRLTPGQNSSAGYGDIVSQYEEKYGELQFYEQTYGTNYTGVFLLRLVDFDQDGTDELVIGYAVPYPQGIEYCAWPALDVWTMENGTPVCVYEGAYVQQSDIGRHCLYTEWNGNFYLVTGWSGSNVELNLLKLENGTFVTDTTLKSAEIMSGAYVTGMEYYLNDEAVDENAFNSYHEQIYASGSFGGSLYEGDSTTLEDLSAQLQEMKKQMGIG</sequence>
<dbReference type="Proteomes" id="UP000824169">
    <property type="component" value="Unassembled WGS sequence"/>
</dbReference>
<comment type="caution">
    <text evidence="2">The sequence shown here is derived from an EMBL/GenBank/DDBJ whole genome shotgun (WGS) entry which is preliminary data.</text>
</comment>
<gene>
    <name evidence="2" type="ORF">IAB71_01675</name>
</gene>
<name>A0A9D1P1X3_9FIRM</name>
<dbReference type="Gene3D" id="2.60.40.1120">
    <property type="entry name" value="Carboxypeptidase-like, regulatory domain"/>
    <property type="match status" value="1"/>
</dbReference>
<evidence type="ECO:0000256" key="1">
    <source>
        <dbReference type="SAM" id="Phobius"/>
    </source>
</evidence>
<proteinExistence type="predicted"/>
<accession>A0A9D1P1X3</accession>
<keyword evidence="1" id="KW-0812">Transmembrane</keyword>
<reference evidence="2" key="1">
    <citation type="submission" date="2020-10" db="EMBL/GenBank/DDBJ databases">
        <authorList>
            <person name="Gilroy R."/>
        </authorList>
    </citation>
    <scope>NUCLEOTIDE SEQUENCE</scope>
    <source>
        <strain evidence="2">CHK188-20938</strain>
    </source>
</reference>
<protein>
    <recommendedName>
        <fullName evidence="4">Zinc-ribbon domain-containing protein</fullName>
    </recommendedName>
</protein>
<feature type="transmembrane region" description="Helical" evidence="1">
    <location>
        <begin position="41"/>
        <end position="62"/>
    </location>
</feature>